<reference evidence="2 3" key="1">
    <citation type="submission" date="2024-09" db="EMBL/GenBank/DDBJ databases">
        <authorList>
            <person name="Sun Q."/>
            <person name="Mori K."/>
        </authorList>
    </citation>
    <scope>NUCLEOTIDE SEQUENCE [LARGE SCALE GENOMIC DNA]</scope>
    <source>
        <strain evidence="2 3">TBRC 4576</strain>
    </source>
</reference>
<keyword evidence="1" id="KW-0472">Membrane</keyword>
<evidence type="ECO:0008006" key="4">
    <source>
        <dbReference type="Google" id="ProtNLM"/>
    </source>
</evidence>
<dbReference type="RefSeq" id="WP_137641991.1">
    <property type="nucleotide sequence ID" value="NZ_BJEA01000004.1"/>
</dbReference>
<proteinExistence type="predicted"/>
<keyword evidence="1" id="KW-0812">Transmembrane</keyword>
<accession>A0ABV5WVR4</accession>
<protein>
    <recommendedName>
        <fullName evidence="4">Integral membrane protein</fullName>
    </recommendedName>
</protein>
<keyword evidence="3" id="KW-1185">Reference proteome</keyword>
<keyword evidence="1" id="KW-1133">Transmembrane helix</keyword>
<dbReference type="EMBL" id="JBHLZY010000025">
    <property type="protein sequence ID" value="MFB9770239.1"/>
    <property type="molecule type" value="Genomic_DNA"/>
</dbReference>
<comment type="caution">
    <text evidence="2">The sequence shown here is derived from an EMBL/GenBank/DDBJ whole genome shotgun (WGS) entry which is preliminary data.</text>
</comment>
<feature type="transmembrane region" description="Helical" evidence="1">
    <location>
        <begin position="12"/>
        <end position="30"/>
    </location>
</feature>
<gene>
    <name evidence="2" type="ORF">ACFFLI_10225</name>
</gene>
<feature type="transmembrane region" description="Helical" evidence="1">
    <location>
        <begin position="36"/>
        <end position="56"/>
    </location>
</feature>
<dbReference type="Proteomes" id="UP001589691">
    <property type="component" value="Unassembled WGS sequence"/>
</dbReference>
<organism evidence="2 3">
    <name type="scientific">Lactiplantibacillus modestisalitolerans</name>
    <dbReference type="NCBI Taxonomy" id="1457219"/>
    <lineage>
        <taxon>Bacteria</taxon>
        <taxon>Bacillati</taxon>
        <taxon>Bacillota</taxon>
        <taxon>Bacilli</taxon>
        <taxon>Lactobacillales</taxon>
        <taxon>Lactobacillaceae</taxon>
        <taxon>Lactiplantibacillus</taxon>
    </lineage>
</organism>
<name>A0ABV5WVR4_9LACO</name>
<evidence type="ECO:0000313" key="2">
    <source>
        <dbReference type="EMBL" id="MFB9770239.1"/>
    </source>
</evidence>
<evidence type="ECO:0000313" key="3">
    <source>
        <dbReference type="Proteomes" id="UP001589691"/>
    </source>
</evidence>
<sequence>MRFLYQYGRVIEWLSAAIIVATMLLFNFGLVTQRGAAVVSVSVIIIYWLAVVPRIIHEKKSP</sequence>
<evidence type="ECO:0000256" key="1">
    <source>
        <dbReference type="SAM" id="Phobius"/>
    </source>
</evidence>